<dbReference type="InterPro" id="IPR011249">
    <property type="entry name" value="Metalloenz_LuxS/M16"/>
</dbReference>
<dbReference type="Proteomes" id="UP000255517">
    <property type="component" value="Unassembled WGS sequence"/>
</dbReference>
<proteinExistence type="predicted"/>
<dbReference type="EMBL" id="UGSZ01000001">
    <property type="protein sequence ID" value="SUB56962.1"/>
    <property type="molecule type" value="Genomic_DNA"/>
</dbReference>
<evidence type="ECO:0000313" key="2">
    <source>
        <dbReference type="Proteomes" id="UP000255517"/>
    </source>
</evidence>
<dbReference type="RefSeq" id="WP_019035144.1">
    <property type="nucleotide sequence ID" value="NZ_JASOSY010000008.1"/>
</dbReference>
<name>A0A379C3N7_9FIRM</name>
<organism evidence="1 2">
    <name type="scientific">Peptoniphilus lacrimalis</name>
    <dbReference type="NCBI Taxonomy" id="33031"/>
    <lineage>
        <taxon>Bacteria</taxon>
        <taxon>Bacillati</taxon>
        <taxon>Bacillota</taxon>
        <taxon>Tissierellia</taxon>
        <taxon>Tissierellales</taxon>
        <taxon>Peptoniphilaceae</taxon>
        <taxon>Peptoniphilus</taxon>
    </lineage>
</organism>
<sequence>MIEYTIYDPDSEVYMCQVILNRGSNSDEEQLSGTAHLFEHVFINYLEGESHKNFPKVHGYTSYYYMAFYWYKNNLIEAINSIKLFKDLLLELKLSDCIKYLDCSKKEILVEIKNIKITSFIEDVFEVNSPIGTFDSIRRINIEDINKFFYGIEISKGFLVDESKLLTLIFSTDNLYNESFINESKRKLMNMKSNNWNILTIDNVDGKNKNHAIFNLLLAHLISEKLLEKNLRDISYQYLSISPYFNKIIIRAQDNSINCLDFRTLIENQINLRNEEFCELLCTIKKTNTWINKNLNRPQLIAKQINYILTGVHDLYSLDSDEFENFSYKDWESLYKLNCTN</sequence>
<dbReference type="GO" id="GO:0046872">
    <property type="term" value="F:metal ion binding"/>
    <property type="evidence" value="ECO:0007669"/>
    <property type="project" value="InterPro"/>
</dbReference>
<dbReference type="AlphaFoldDB" id="A0A379C3N7"/>
<protein>
    <submittedName>
        <fullName evidence="1">Uncharacterized protein</fullName>
    </submittedName>
</protein>
<reference evidence="1 2" key="1">
    <citation type="submission" date="2018-06" db="EMBL/GenBank/DDBJ databases">
        <authorList>
            <consortium name="Pathogen Informatics"/>
            <person name="Doyle S."/>
        </authorList>
    </citation>
    <scope>NUCLEOTIDE SEQUENCE [LARGE SCALE GENOMIC DNA]</scope>
    <source>
        <strain evidence="1 2">NCTC13149</strain>
    </source>
</reference>
<dbReference type="Gene3D" id="3.30.830.10">
    <property type="entry name" value="Metalloenzyme, LuxS/M16 peptidase-like"/>
    <property type="match status" value="1"/>
</dbReference>
<dbReference type="STRING" id="1122949.GCA_000378725_01497"/>
<accession>A0A379C3N7</accession>
<dbReference type="SUPFAM" id="SSF63411">
    <property type="entry name" value="LuxS/MPP-like metallohydrolase"/>
    <property type="match status" value="1"/>
</dbReference>
<evidence type="ECO:0000313" key="1">
    <source>
        <dbReference type="EMBL" id="SUB56962.1"/>
    </source>
</evidence>
<gene>
    <name evidence="1" type="ORF">NCTC13149_00777</name>
</gene>